<evidence type="ECO:0000313" key="10">
    <source>
        <dbReference type="EMBL" id="SFK98697.1"/>
    </source>
</evidence>
<evidence type="ECO:0000256" key="5">
    <source>
        <dbReference type="ARBA" id="ARBA00022989"/>
    </source>
</evidence>
<comment type="similarity">
    <text evidence="2">Belongs to the V-ATPase 116 kDa subunit family.</text>
</comment>
<dbReference type="PANTHER" id="PTHR11629:SF63">
    <property type="entry name" value="V-TYPE PROTON ATPASE SUBUNIT A"/>
    <property type="match status" value="1"/>
</dbReference>
<dbReference type="AlphaFoldDB" id="A0A1I4E297"/>
<evidence type="ECO:0000256" key="3">
    <source>
        <dbReference type="ARBA" id="ARBA00022448"/>
    </source>
</evidence>
<dbReference type="GO" id="GO:0046961">
    <property type="term" value="F:proton-transporting ATPase activity, rotational mechanism"/>
    <property type="evidence" value="ECO:0007669"/>
    <property type="project" value="InterPro"/>
</dbReference>
<feature type="transmembrane region" description="Helical" evidence="9">
    <location>
        <begin position="358"/>
        <end position="382"/>
    </location>
</feature>
<dbReference type="Proteomes" id="UP000199533">
    <property type="component" value="Unassembled WGS sequence"/>
</dbReference>
<evidence type="ECO:0000256" key="7">
    <source>
        <dbReference type="ARBA" id="ARBA00023136"/>
    </source>
</evidence>
<proteinExistence type="inferred from homology"/>
<comment type="subcellular location">
    <subcellularLocation>
        <location evidence="1">Membrane</location>
        <topology evidence="1">Multi-pass membrane protein</topology>
    </subcellularLocation>
</comment>
<dbReference type="STRING" id="52441.SAMN05216302_102446"/>
<feature type="coiled-coil region" evidence="8">
    <location>
        <begin position="43"/>
        <end position="92"/>
    </location>
</feature>
<feature type="transmembrane region" description="Helical" evidence="9">
    <location>
        <begin position="402"/>
        <end position="420"/>
    </location>
</feature>
<keyword evidence="7 9" id="KW-0472">Membrane</keyword>
<keyword evidence="6" id="KW-0406">Ion transport</keyword>
<feature type="transmembrane region" description="Helical" evidence="9">
    <location>
        <begin position="464"/>
        <end position="481"/>
    </location>
</feature>
<dbReference type="OrthoDB" id="9803814at2"/>
<reference evidence="11" key="1">
    <citation type="submission" date="2016-10" db="EMBL/GenBank/DDBJ databases">
        <authorList>
            <person name="Varghese N."/>
            <person name="Submissions S."/>
        </authorList>
    </citation>
    <scope>NUCLEOTIDE SEQUENCE [LARGE SCALE GENOMIC DNA]</scope>
    <source>
        <strain evidence="11">Nm69</strain>
    </source>
</reference>
<evidence type="ECO:0000256" key="6">
    <source>
        <dbReference type="ARBA" id="ARBA00023065"/>
    </source>
</evidence>
<evidence type="ECO:0000256" key="4">
    <source>
        <dbReference type="ARBA" id="ARBA00022692"/>
    </source>
</evidence>
<dbReference type="EMBL" id="FOSP01000024">
    <property type="protein sequence ID" value="SFK98697.1"/>
    <property type="molecule type" value="Genomic_DNA"/>
</dbReference>
<protein>
    <submittedName>
        <fullName evidence="10">V/A-type H+-transporting ATPase subunit I</fullName>
    </submittedName>
</protein>
<evidence type="ECO:0000256" key="8">
    <source>
        <dbReference type="SAM" id="Coils"/>
    </source>
</evidence>
<keyword evidence="5 9" id="KW-1133">Transmembrane helix</keyword>
<evidence type="ECO:0000256" key="1">
    <source>
        <dbReference type="ARBA" id="ARBA00004141"/>
    </source>
</evidence>
<keyword evidence="4 9" id="KW-0812">Transmembrane</keyword>
<dbReference type="PANTHER" id="PTHR11629">
    <property type="entry name" value="VACUOLAR PROTON ATPASES"/>
    <property type="match status" value="1"/>
</dbReference>
<keyword evidence="3" id="KW-0813">Transport</keyword>
<organism evidence="10 11">
    <name type="scientific">Nitrosomonas aestuarii</name>
    <dbReference type="NCBI Taxonomy" id="52441"/>
    <lineage>
        <taxon>Bacteria</taxon>
        <taxon>Pseudomonadati</taxon>
        <taxon>Pseudomonadota</taxon>
        <taxon>Betaproteobacteria</taxon>
        <taxon>Nitrosomonadales</taxon>
        <taxon>Nitrosomonadaceae</taxon>
        <taxon>Nitrosomonas</taxon>
    </lineage>
</organism>
<feature type="transmembrane region" description="Helical" evidence="9">
    <location>
        <begin position="534"/>
        <end position="561"/>
    </location>
</feature>
<evidence type="ECO:0000256" key="9">
    <source>
        <dbReference type="SAM" id="Phobius"/>
    </source>
</evidence>
<dbReference type="GO" id="GO:0007035">
    <property type="term" value="P:vacuolar acidification"/>
    <property type="evidence" value="ECO:0007669"/>
    <property type="project" value="TreeGrafter"/>
</dbReference>
<name>A0A1I4E297_9PROT</name>
<keyword evidence="8" id="KW-0175">Coiled coil</keyword>
<keyword evidence="11" id="KW-1185">Reference proteome</keyword>
<dbReference type="Pfam" id="PF01496">
    <property type="entry name" value="V_ATPase_I"/>
    <property type="match status" value="1"/>
</dbReference>
<accession>A0A1I4E297</accession>
<evidence type="ECO:0000313" key="11">
    <source>
        <dbReference type="Proteomes" id="UP000199533"/>
    </source>
</evidence>
<feature type="transmembrane region" description="Helical" evidence="9">
    <location>
        <begin position="317"/>
        <end position="346"/>
    </location>
</feature>
<evidence type="ECO:0000256" key="2">
    <source>
        <dbReference type="ARBA" id="ARBA00009904"/>
    </source>
</evidence>
<dbReference type="GO" id="GO:0051117">
    <property type="term" value="F:ATPase binding"/>
    <property type="evidence" value="ECO:0007669"/>
    <property type="project" value="TreeGrafter"/>
</dbReference>
<dbReference type="GO" id="GO:0033179">
    <property type="term" value="C:proton-transporting V-type ATPase, V0 domain"/>
    <property type="evidence" value="ECO:0007669"/>
    <property type="project" value="InterPro"/>
</dbReference>
<dbReference type="InterPro" id="IPR002490">
    <property type="entry name" value="V-ATPase_116kDa_su"/>
</dbReference>
<gene>
    <name evidence="10" type="ORF">SAMN05216302_102446</name>
</gene>
<sequence>MIVPMLKYSLVIYHKQYDALIHRLGELGIFHVQATEVRADDALKQITTQIARIERAKESMQEHTSPIETKDLERHMQSNEEVLSEIESLISQWEELKLKKAGLAAEIAQILPWRNINKEYFEILQKHNLNVFCFACHKMQFNDAWKEQYMLEVVGRHRDRIFFVVLAPSHEHVQIEAEEIVLPEHEWDDLLSMQNAICNDMDKVQKQLSFMAHHYSGRLQEKLTALEEMLAARKILLSSLETSGGKILILEGFIPEPKEQQLLHLLNDHAVPYIQKKPLSDDAPPIQLKNNRFSRLFEPIGKLFSLPSYKDMDLTPFFAPFFLLFFGFCLGDAVYGLLIMLAATFFKRKKKYQVHKPLLSLVQLFGLAAMIVGTVTGTFLGVNHDGLNLGSYHSLFLDQHQLFYVAIALGISQILFAQALQAYHRITTQGFLYGLVPIGWMLVILSVIDLSVAQYMPFVSDKTVYIGLVLIVLFADPKARALKGLGKGIWSLYGITGLFGDVLSYIRLFALGVSSSILGLVINSMAYDALGLSYVGWFFFIVILVIGHSLNLGVAALGAFVHPLRLTFVEFYKNAGFEGGGKEYKPFSINHKISLKS</sequence>
<feature type="transmembrane region" description="Helical" evidence="9">
    <location>
        <begin position="432"/>
        <end position="452"/>
    </location>
</feature>
<dbReference type="GO" id="GO:0016471">
    <property type="term" value="C:vacuolar proton-transporting V-type ATPase complex"/>
    <property type="evidence" value="ECO:0007669"/>
    <property type="project" value="TreeGrafter"/>
</dbReference>